<feature type="region of interest" description="Disordered" evidence="3">
    <location>
        <begin position="110"/>
        <end position="135"/>
    </location>
</feature>
<dbReference type="InterPro" id="IPR032675">
    <property type="entry name" value="LRR_dom_sf"/>
</dbReference>
<organism evidence="4 5">
    <name type="scientific">Klebsormidium nitens</name>
    <name type="common">Green alga</name>
    <name type="synonym">Ulothrix nitens</name>
    <dbReference type="NCBI Taxonomy" id="105231"/>
    <lineage>
        <taxon>Eukaryota</taxon>
        <taxon>Viridiplantae</taxon>
        <taxon>Streptophyta</taxon>
        <taxon>Klebsormidiophyceae</taxon>
        <taxon>Klebsormidiales</taxon>
        <taxon>Klebsormidiaceae</taxon>
        <taxon>Klebsormidium</taxon>
    </lineage>
</organism>
<dbReference type="Gene3D" id="3.80.10.10">
    <property type="entry name" value="Ribonuclease Inhibitor"/>
    <property type="match status" value="2"/>
</dbReference>
<dbReference type="PRINTS" id="PR00019">
    <property type="entry name" value="LEURICHRPT"/>
</dbReference>
<dbReference type="InterPro" id="IPR003591">
    <property type="entry name" value="Leu-rich_rpt_typical-subtyp"/>
</dbReference>
<reference evidence="4 5" key="1">
    <citation type="journal article" date="2014" name="Nat. Commun.">
        <title>Klebsormidium flaccidum genome reveals primary factors for plant terrestrial adaptation.</title>
        <authorList>
            <person name="Hori K."/>
            <person name="Maruyama F."/>
            <person name="Fujisawa T."/>
            <person name="Togashi T."/>
            <person name="Yamamoto N."/>
            <person name="Seo M."/>
            <person name="Sato S."/>
            <person name="Yamada T."/>
            <person name="Mori H."/>
            <person name="Tajima N."/>
            <person name="Moriyama T."/>
            <person name="Ikeuchi M."/>
            <person name="Watanabe M."/>
            <person name="Wada H."/>
            <person name="Kobayashi K."/>
            <person name="Saito M."/>
            <person name="Masuda T."/>
            <person name="Sasaki-Sekimoto Y."/>
            <person name="Mashiguchi K."/>
            <person name="Awai K."/>
            <person name="Shimojima M."/>
            <person name="Masuda S."/>
            <person name="Iwai M."/>
            <person name="Nobusawa T."/>
            <person name="Narise T."/>
            <person name="Kondo S."/>
            <person name="Saito H."/>
            <person name="Sato R."/>
            <person name="Murakawa M."/>
            <person name="Ihara Y."/>
            <person name="Oshima-Yamada Y."/>
            <person name="Ohtaka K."/>
            <person name="Satoh M."/>
            <person name="Sonobe K."/>
            <person name="Ishii M."/>
            <person name="Ohtani R."/>
            <person name="Kanamori-Sato M."/>
            <person name="Honoki R."/>
            <person name="Miyazaki D."/>
            <person name="Mochizuki H."/>
            <person name="Umetsu J."/>
            <person name="Higashi K."/>
            <person name="Shibata D."/>
            <person name="Kamiya Y."/>
            <person name="Sato N."/>
            <person name="Nakamura Y."/>
            <person name="Tabata S."/>
            <person name="Ida S."/>
            <person name="Kurokawa K."/>
            <person name="Ohta H."/>
        </authorList>
    </citation>
    <scope>NUCLEOTIDE SEQUENCE [LARGE SCALE GENOMIC DNA]</scope>
    <source>
        <strain evidence="4 5">NIES-2285</strain>
    </source>
</reference>
<dbReference type="PROSITE" id="PS51450">
    <property type="entry name" value="LRR"/>
    <property type="match status" value="3"/>
</dbReference>
<name>A0A1Y1HX42_KLENI</name>
<dbReference type="SUPFAM" id="SSF52058">
    <property type="entry name" value="L domain-like"/>
    <property type="match status" value="1"/>
</dbReference>
<dbReference type="PANTHER" id="PTHR45752">
    <property type="entry name" value="LEUCINE-RICH REPEAT-CONTAINING"/>
    <property type="match status" value="1"/>
</dbReference>
<keyword evidence="5" id="KW-1185">Reference proteome</keyword>
<evidence type="ECO:0000313" key="5">
    <source>
        <dbReference type="Proteomes" id="UP000054558"/>
    </source>
</evidence>
<dbReference type="PANTHER" id="PTHR45752:SF195">
    <property type="entry name" value="LEUCINE-RICH REPEAT (LRR) FAMILY PROTEIN-RELATED"/>
    <property type="match status" value="1"/>
</dbReference>
<evidence type="ECO:0000256" key="1">
    <source>
        <dbReference type="ARBA" id="ARBA00022614"/>
    </source>
</evidence>
<evidence type="ECO:0000256" key="2">
    <source>
        <dbReference type="ARBA" id="ARBA00022737"/>
    </source>
</evidence>
<dbReference type="InterPro" id="IPR050715">
    <property type="entry name" value="LRR-SigEffector_domain"/>
</dbReference>
<dbReference type="AlphaFoldDB" id="A0A1Y1HX42"/>
<dbReference type="SMART" id="SM00364">
    <property type="entry name" value="LRR_BAC"/>
    <property type="match status" value="7"/>
</dbReference>
<feature type="compositionally biased region" description="Polar residues" evidence="3">
    <location>
        <begin position="121"/>
        <end position="131"/>
    </location>
</feature>
<keyword evidence="2" id="KW-0677">Repeat</keyword>
<gene>
    <name evidence="4" type="ORF">KFL_001390330</name>
</gene>
<keyword evidence="1" id="KW-0433">Leucine-rich repeat</keyword>
<proteinExistence type="predicted"/>
<evidence type="ECO:0000313" key="4">
    <source>
        <dbReference type="EMBL" id="GAQ83215.1"/>
    </source>
</evidence>
<dbReference type="OrthoDB" id="1668230at2759"/>
<accession>A0A1Y1HX42</accession>
<dbReference type="OMA" id="PERISGC"/>
<dbReference type="Proteomes" id="UP000054558">
    <property type="component" value="Unassembled WGS sequence"/>
</dbReference>
<dbReference type="InterPro" id="IPR001611">
    <property type="entry name" value="Leu-rich_rpt"/>
</dbReference>
<dbReference type="SMART" id="SM00369">
    <property type="entry name" value="LRR_TYP"/>
    <property type="match status" value="7"/>
</dbReference>
<dbReference type="STRING" id="105231.A0A1Y1HX42"/>
<sequence>MGGSDPLLQHLLQQQAALPRRPSPAELQAARQGIAAIDQRLATNLEELLAQLPPDGIDSTNFKKLQALKEDSARKTADAERAPLQEVLDLDAQHQHYQRLIAQEEEALVSQTRAKPGANQPEPSGSQSLANQEEARTTKLLQAIQRAQEKSSKSLDLSEGFQGSLTWLPESLGHLTELTELDISGQQLQTIPEALAGLSGLRSLNLRSNKLRALPDSVGLLTSLTSLDVSSNDLHDLPSTLGRCSSLEVLLLDFNQLPALPEALFHDLPNLRRLSAHLNKLRSLPASIGRLSSLEELDVHFNQLQHIPDEIGACRRLRVLNLSSNFASLERVPDEIGSLVVLETLDLSNNQLDTLPLSFGRLRKLRTLLLEGNPLKDPPSPIVTKGAQAVVEYLALQQRLAESAEQGGAAFGWFNGWLGGVAGLGLVEWLQGLLGGVNRMLTTSTGAWLLGWTQTPGPRRIQEPEGRPLEEL</sequence>
<evidence type="ECO:0000256" key="3">
    <source>
        <dbReference type="SAM" id="MobiDB-lite"/>
    </source>
</evidence>
<dbReference type="EMBL" id="DF237088">
    <property type="protein sequence ID" value="GAQ83215.1"/>
    <property type="molecule type" value="Genomic_DNA"/>
</dbReference>
<dbReference type="Pfam" id="PF13855">
    <property type="entry name" value="LRR_8"/>
    <property type="match status" value="3"/>
</dbReference>
<protein>
    <submittedName>
        <fullName evidence="4">Plant intracellular ras group-related LRR</fullName>
    </submittedName>
</protein>